<dbReference type="AlphaFoldDB" id="A0A370K3M9"/>
<evidence type="ECO:0000313" key="2">
    <source>
        <dbReference type="EMBL" id="RDI97047.1"/>
    </source>
</evidence>
<gene>
    <name evidence="2" type="ORF">DVT68_18320</name>
</gene>
<name>A0A370K3M9_9GAMM</name>
<dbReference type="EMBL" id="QQSY01000007">
    <property type="protein sequence ID" value="RDI97047.1"/>
    <property type="molecule type" value="Genomic_DNA"/>
</dbReference>
<evidence type="ECO:0000313" key="3">
    <source>
        <dbReference type="Proteomes" id="UP000254711"/>
    </source>
</evidence>
<evidence type="ECO:0000256" key="1">
    <source>
        <dbReference type="SAM" id="MobiDB-lite"/>
    </source>
</evidence>
<comment type="caution">
    <text evidence="2">The sequence shown here is derived from an EMBL/GenBank/DDBJ whole genome shotgun (WGS) entry which is preliminary data.</text>
</comment>
<organism evidence="2 3">
    <name type="scientific">Dyella solisilvae</name>
    <dbReference type="NCBI Taxonomy" id="1920168"/>
    <lineage>
        <taxon>Bacteria</taxon>
        <taxon>Pseudomonadati</taxon>
        <taxon>Pseudomonadota</taxon>
        <taxon>Gammaproteobacteria</taxon>
        <taxon>Lysobacterales</taxon>
        <taxon>Rhodanobacteraceae</taxon>
        <taxon>Dyella</taxon>
    </lineage>
</organism>
<feature type="compositionally biased region" description="Basic and acidic residues" evidence="1">
    <location>
        <begin position="229"/>
        <end position="243"/>
    </location>
</feature>
<protein>
    <submittedName>
        <fullName evidence="2">Uncharacterized protein</fullName>
    </submittedName>
</protein>
<dbReference type="OrthoDB" id="208599at2"/>
<accession>A0A370K3M9</accession>
<keyword evidence="3" id="KW-1185">Reference proteome</keyword>
<dbReference type="Proteomes" id="UP000254711">
    <property type="component" value="Unassembled WGS sequence"/>
</dbReference>
<proteinExistence type="predicted"/>
<reference evidence="2 3" key="1">
    <citation type="submission" date="2018-07" db="EMBL/GenBank/DDBJ databases">
        <title>Dyella solisilvae sp. nov., isolated from the pine and broad-leaved mixed forest soil.</title>
        <authorList>
            <person name="Gao Z."/>
            <person name="Qiu L."/>
        </authorList>
    </citation>
    <scope>NUCLEOTIDE SEQUENCE [LARGE SCALE GENOMIC DNA]</scope>
    <source>
        <strain evidence="2 3">DHG54</strain>
    </source>
</reference>
<feature type="region of interest" description="Disordered" evidence="1">
    <location>
        <begin position="228"/>
        <end position="247"/>
    </location>
</feature>
<sequence>MIVAALIVLALLAIAVALLWRAIRTRNMHLWLGNYLRRRAPGKVDGPVHVMFCFVDHFEPAWGRVSLETQRARVDRWCHDYRLLAGAHRDADGRPPQHSFFYPEEEYLEEHLDKLAALCAEGFGEIEIHLHHDNDTEDNFRATITRFNELLHARHGALSRDPASGELRFGFIHGNWCLDNSRADGRWCGLNNELVLLRELGCYADFTLPSAPSDTQTRTINEIYYATDDPLRPKSHDTGERVRVGGSPSGDLMIVQGPLGLNWRDRRRGVLPRIENADVRRSCPPTPGRVDAWIRTAVHVEGRPDWIFVKIHTHGTQERDMDTLLGEPMHAMHEYLESRYNDGHRYVLHYVTSRELYNIVKAAEAGKTGNPGQWRDFELPPPPLAHAAARSATCAPC</sequence>
<dbReference type="RefSeq" id="WP_114826661.1">
    <property type="nucleotide sequence ID" value="NZ_QQSY01000007.1"/>
</dbReference>